<dbReference type="AlphaFoldDB" id="A0A2V1DSL3"/>
<gene>
    <name evidence="3" type="ORF">DM02DRAFT_527535</name>
</gene>
<dbReference type="OrthoDB" id="10003767at2759"/>
<name>A0A2V1DSL3_9PLEO</name>
<keyword evidence="4" id="KW-1185">Reference proteome</keyword>
<protein>
    <recommendedName>
        <fullName evidence="2">Aminoglycoside phosphotransferase domain-containing protein</fullName>
    </recommendedName>
</protein>
<dbReference type="InterPro" id="IPR051678">
    <property type="entry name" value="AGP_Transferase"/>
</dbReference>
<evidence type="ECO:0000259" key="2">
    <source>
        <dbReference type="Pfam" id="PF01636"/>
    </source>
</evidence>
<evidence type="ECO:0000313" key="3">
    <source>
        <dbReference type="EMBL" id="PVI00205.1"/>
    </source>
</evidence>
<feature type="domain" description="Aminoglycoside phosphotransferase" evidence="2">
    <location>
        <begin position="108"/>
        <end position="333"/>
    </location>
</feature>
<sequence>MSPRGEQPELVKDPNTHGDGGNNCDDDAVSDTSTLRYGEESHEPFETFKDKVAQLAAEIFPKARKINIERMKGGSYNRTVAVTVFDPVPNIFVRSFRRLMKRPCPTNTSQQYVFRIPRSNMEEPLEQQVAVLKMVGAKLSLPVPKVIKYDTSIENVLKKQYVVQRRIEGQNLMEVLFDLNAKQWESLLRNVMELTKAIADFHSESAGEIAKSNLSATSQSDIQLEKFHVPGQGTIDYLWKKPVTWPSLPQDSLALLLEQCERWREYGEFVDWPWDYIWDGFTAISHSLHKRGFLEGPFSLVHGDLEAYNLMVKVKDDTVEITGLIDWDFALFAPKFMAYRAPHWAWLGEAEEGGVVVDQEVGIDFQPKNEIAKQMKAYFLEHASEEWKKLAFAPEAILARRMFTILRNGLDNDWELDEAKAILSEWDQLHPEEKIPTTWSFDSDNESE</sequence>
<dbReference type="SUPFAM" id="SSF56112">
    <property type="entry name" value="Protein kinase-like (PK-like)"/>
    <property type="match status" value="1"/>
</dbReference>
<dbReference type="EMBL" id="KZ805377">
    <property type="protein sequence ID" value="PVI00205.1"/>
    <property type="molecule type" value="Genomic_DNA"/>
</dbReference>
<feature type="compositionally biased region" description="Basic and acidic residues" evidence="1">
    <location>
        <begin position="1"/>
        <end position="16"/>
    </location>
</feature>
<dbReference type="InterPro" id="IPR002575">
    <property type="entry name" value="Aminoglycoside_PTrfase"/>
</dbReference>
<reference evidence="3 4" key="1">
    <citation type="journal article" date="2018" name="Sci. Rep.">
        <title>Comparative genomics provides insights into the lifestyle and reveals functional heterogeneity of dark septate endophytic fungi.</title>
        <authorList>
            <person name="Knapp D.G."/>
            <person name="Nemeth J.B."/>
            <person name="Barry K."/>
            <person name="Hainaut M."/>
            <person name="Henrissat B."/>
            <person name="Johnson J."/>
            <person name="Kuo A."/>
            <person name="Lim J.H.P."/>
            <person name="Lipzen A."/>
            <person name="Nolan M."/>
            <person name="Ohm R.A."/>
            <person name="Tamas L."/>
            <person name="Grigoriev I.V."/>
            <person name="Spatafora J.W."/>
            <person name="Nagy L.G."/>
            <person name="Kovacs G.M."/>
        </authorList>
    </citation>
    <scope>NUCLEOTIDE SEQUENCE [LARGE SCALE GENOMIC DNA]</scope>
    <source>
        <strain evidence="3 4">DSE2036</strain>
    </source>
</reference>
<proteinExistence type="predicted"/>
<accession>A0A2V1DSL3</accession>
<dbReference type="PANTHER" id="PTHR21310">
    <property type="entry name" value="AMINOGLYCOSIDE PHOSPHOTRANSFERASE-RELATED-RELATED"/>
    <property type="match status" value="1"/>
</dbReference>
<evidence type="ECO:0000313" key="4">
    <source>
        <dbReference type="Proteomes" id="UP000244855"/>
    </source>
</evidence>
<dbReference type="PANTHER" id="PTHR21310:SF56">
    <property type="entry name" value="AMINOGLYCOSIDE PHOSPHOTRANSFERASE DOMAIN-CONTAINING PROTEIN"/>
    <property type="match status" value="1"/>
</dbReference>
<evidence type="ECO:0000256" key="1">
    <source>
        <dbReference type="SAM" id="MobiDB-lite"/>
    </source>
</evidence>
<dbReference type="Pfam" id="PF01636">
    <property type="entry name" value="APH"/>
    <property type="match status" value="1"/>
</dbReference>
<dbReference type="Proteomes" id="UP000244855">
    <property type="component" value="Unassembled WGS sequence"/>
</dbReference>
<dbReference type="Gene3D" id="3.90.1200.10">
    <property type="match status" value="1"/>
</dbReference>
<organism evidence="3 4">
    <name type="scientific">Periconia macrospinosa</name>
    <dbReference type="NCBI Taxonomy" id="97972"/>
    <lineage>
        <taxon>Eukaryota</taxon>
        <taxon>Fungi</taxon>
        <taxon>Dikarya</taxon>
        <taxon>Ascomycota</taxon>
        <taxon>Pezizomycotina</taxon>
        <taxon>Dothideomycetes</taxon>
        <taxon>Pleosporomycetidae</taxon>
        <taxon>Pleosporales</taxon>
        <taxon>Massarineae</taxon>
        <taxon>Periconiaceae</taxon>
        <taxon>Periconia</taxon>
    </lineage>
</organism>
<feature type="region of interest" description="Disordered" evidence="1">
    <location>
        <begin position="1"/>
        <end position="32"/>
    </location>
</feature>
<dbReference type="InterPro" id="IPR011009">
    <property type="entry name" value="Kinase-like_dom_sf"/>
</dbReference>